<dbReference type="EMBL" id="CYSB01000005">
    <property type="protein sequence ID" value="CUH63117.1"/>
    <property type="molecule type" value="Genomic_DNA"/>
</dbReference>
<gene>
    <name evidence="1" type="ORF">TL5118_00326</name>
    <name evidence="2" type="ORF">TL5120_01865</name>
</gene>
<dbReference type="Proteomes" id="UP000051086">
    <property type="component" value="Unassembled WGS sequence"/>
</dbReference>
<dbReference type="EMBL" id="CYSC01000027">
    <property type="protein sequence ID" value="CUH72069.1"/>
    <property type="molecule type" value="Genomic_DNA"/>
</dbReference>
<dbReference type="AlphaFoldDB" id="A0A0P1FTP3"/>
<accession>A0A0P1FTP3</accession>
<sequence>MIRVGFHTLLVLATVVGLLLPKMSAVVASLVPGVMVVTICTGSEMVTLTLNADGEPVEEVEPAVDHCVLADLIQDQPQPEAPWVALARSYRCPFVATPNPYQTCDYLRQQDPPRGPPALI</sequence>
<evidence type="ECO:0000313" key="1">
    <source>
        <dbReference type="EMBL" id="CUH63117.1"/>
    </source>
</evidence>
<reference evidence="2 4" key="1">
    <citation type="submission" date="2015-09" db="EMBL/GenBank/DDBJ databases">
        <authorList>
            <consortium name="Swine Surveillance"/>
        </authorList>
    </citation>
    <scope>NUCLEOTIDE SEQUENCE [LARGE SCALE GENOMIC DNA]</scope>
    <source>
        <strain evidence="2 4">5120</strain>
    </source>
</reference>
<dbReference type="Proteomes" id="UP000051887">
    <property type="component" value="Unassembled WGS sequence"/>
</dbReference>
<evidence type="ECO:0000313" key="2">
    <source>
        <dbReference type="EMBL" id="CUH72069.1"/>
    </source>
</evidence>
<keyword evidence="3" id="KW-1185">Reference proteome</keyword>
<evidence type="ECO:0000313" key="4">
    <source>
        <dbReference type="Proteomes" id="UP000051887"/>
    </source>
</evidence>
<proteinExistence type="predicted"/>
<reference evidence="1 3" key="2">
    <citation type="submission" date="2015-09" db="EMBL/GenBank/DDBJ databases">
        <authorList>
            <person name="Rodrigo-Torres L."/>
            <person name="Arahal D.R."/>
        </authorList>
    </citation>
    <scope>NUCLEOTIDE SEQUENCE [LARGE SCALE GENOMIC DNA]</scope>
    <source>
        <strain evidence="1 3">CECT 5118</strain>
    </source>
</reference>
<name>A0A0P1FTP3_9RHOB</name>
<protein>
    <submittedName>
        <fullName evidence="2">Uncharacterized protein</fullName>
    </submittedName>
</protein>
<organism evidence="2 4">
    <name type="scientific">Thalassovita autumnalis</name>
    <dbReference type="NCBI Taxonomy" id="2072972"/>
    <lineage>
        <taxon>Bacteria</taxon>
        <taxon>Pseudomonadati</taxon>
        <taxon>Pseudomonadota</taxon>
        <taxon>Alphaproteobacteria</taxon>
        <taxon>Rhodobacterales</taxon>
        <taxon>Roseobacteraceae</taxon>
        <taxon>Thalassovita</taxon>
    </lineage>
</organism>
<evidence type="ECO:0000313" key="3">
    <source>
        <dbReference type="Proteomes" id="UP000051086"/>
    </source>
</evidence>